<feature type="region of interest" description="Disordered" evidence="1">
    <location>
        <begin position="1"/>
        <end position="29"/>
    </location>
</feature>
<gene>
    <name evidence="3" type="ORF">V1264_000725</name>
</gene>
<dbReference type="SMART" id="SM00671">
    <property type="entry name" value="SEL1"/>
    <property type="match status" value="2"/>
</dbReference>
<evidence type="ECO:0000256" key="2">
    <source>
        <dbReference type="SAM" id="Phobius"/>
    </source>
</evidence>
<protein>
    <submittedName>
        <fullName evidence="3">Uncharacterized protein</fullName>
    </submittedName>
</protein>
<dbReference type="Proteomes" id="UP001374579">
    <property type="component" value="Unassembled WGS sequence"/>
</dbReference>
<dbReference type="PANTHER" id="PTHR45011">
    <property type="entry name" value="DAP3-BINDING CELL DEATH ENHANCER 1"/>
    <property type="match status" value="1"/>
</dbReference>
<keyword evidence="2" id="KW-0812">Transmembrane</keyword>
<dbReference type="Pfam" id="PF08238">
    <property type="entry name" value="Sel1"/>
    <property type="match status" value="2"/>
</dbReference>
<keyword evidence="4" id="KW-1185">Reference proteome</keyword>
<proteinExistence type="predicted"/>
<feature type="compositionally biased region" description="Basic and acidic residues" evidence="1">
    <location>
        <begin position="7"/>
        <end position="22"/>
    </location>
</feature>
<accession>A0AAN9C5D7</accession>
<dbReference type="InterPro" id="IPR006597">
    <property type="entry name" value="Sel1-like"/>
</dbReference>
<evidence type="ECO:0000256" key="1">
    <source>
        <dbReference type="SAM" id="MobiDB-lite"/>
    </source>
</evidence>
<dbReference type="InterPro" id="IPR052748">
    <property type="entry name" value="ISR_Activator"/>
</dbReference>
<dbReference type="InterPro" id="IPR011990">
    <property type="entry name" value="TPR-like_helical_dom_sf"/>
</dbReference>
<comment type="caution">
    <text evidence="3">The sequence shown here is derived from an EMBL/GenBank/DDBJ whole genome shotgun (WGS) entry which is preliminary data.</text>
</comment>
<evidence type="ECO:0000313" key="4">
    <source>
        <dbReference type="Proteomes" id="UP001374579"/>
    </source>
</evidence>
<dbReference type="PANTHER" id="PTHR45011:SF1">
    <property type="entry name" value="DAP3-BINDING CELL DEATH ENHANCER 1"/>
    <property type="match status" value="1"/>
</dbReference>
<evidence type="ECO:0000313" key="3">
    <source>
        <dbReference type="EMBL" id="KAK7114715.1"/>
    </source>
</evidence>
<dbReference type="Gene3D" id="1.25.40.10">
    <property type="entry name" value="Tetratricopeptide repeat domain"/>
    <property type="match status" value="1"/>
</dbReference>
<reference evidence="3 4" key="1">
    <citation type="submission" date="2024-02" db="EMBL/GenBank/DDBJ databases">
        <title>Chromosome-scale genome assembly of the rough periwinkle Littorina saxatilis.</title>
        <authorList>
            <person name="De Jode A."/>
            <person name="Faria R."/>
            <person name="Formenti G."/>
            <person name="Sims Y."/>
            <person name="Smith T.P."/>
            <person name="Tracey A."/>
            <person name="Wood J.M.D."/>
            <person name="Zagrodzka Z.B."/>
            <person name="Johannesson K."/>
            <person name="Butlin R.K."/>
            <person name="Leder E.H."/>
        </authorList>
    </citation>
    <scope>NUCLEOTIDE SEQUENCE [LARGE SCALE GENOMIC DNA]</scope>
    <source>
        <strain evidence="3">Snail1</strain>
        <tissue evidence="3">Muscle</tissue>
    </source>
</reference>
<dbReference type="SUPFAM" id="SSF81901">
    <property type="entry name" value="HCP-like"/>
    <property type="match status" value="1"/>
</dbReference>
<keyword evidence="2" id="KW-1133">Transmembrane helix</keyword>
<dbReference type="AlphaFoldDB" id="A0AAN9C5D7"/>
<organism evidence="3 4">
    <name type="scientific">Littorina saxatilis</name>
    <dbReference type="NCBI Taxonomy" id="31220"/>
    <lineage>
        <taxon>Eukaryota</taxon>
        <taxon>Metazoa</taxon>
        <taxon>Spiralia</taxon>
        <taxon>Lophotrochozoa</taxon>
        <taxon>Mollusca</taxon>
        <taxon>Gastropoda</taxon>
        <taxon>Caenogastropoda</taxon>
        <taxon>Littorinimorpha</taxon>
        <taxon>Littorinoidea</taxon>
        <taxon>Littorinidae</taxon>
        <taxon>Littorina</taxon>
    </lineage>
</organism>
<keyword evidence="2" id="KW-0472">Membrane</keyword>
<sequence>MASAADSELRHRLLPESEHDDGSEQGTSLADLPYSGKVFMARKKKPDPTYVRVLEVLAIAATIVFALYCYYYFDNVHFHITRGYAHLGYATAQHQVGQRYLNGAGVEKHAGKAMEWFRKAADQGHPHAAYNLAVGHLKGYETDLQPGESHRLIHHAAAKGVQEAHEILNTLCTRGHCV</sequence>
<feature type="transmembrane region" description="Helical" evidence="2">
    <location>
        <begin position="50"/>
        <end position="73"/>
    </location>
</feature>
<dbReference type="EMBL" id="JBAMIC010000001">
    <property type="protein sequence ID" value="KAK7114715.1"/>
    <property type="molecule type" value="Genomic_DNA"/>
</dbReference>
<name>A0AAN9C5D7_9CAEN</name>